<reference evidence="5" key="1">
    <citation type="submission" date="2020-02" db="EMBL/GenBank/DDBJ databases">
        <title>Relaxed selection underlies rapid genomic changes in the transitions from sociality to social parasitism in ants.</title>
        <authorList>
            <person name="Bi X."/>
        </authorList>
    </citation>
    <scope>NUCLEOTIDE SEQUENCE</scope>
    <source>
        <strain evidence="5">BGI-DK2013a</strain>
        <tissue evidence="5">Whole body</tissue>
    </source>
</reference>
<proteinExistence type="inferred from homology"/>
<dbReference type="SMART" id="SM00320">
    <property type="entry name" value="WD40"/>
    <property type="match status" value="2"/>
</dbReference>
<keyword evidence="1" id="KW-0853">WD repeat</keyword>
<feature type="non-terminal residue" evidence="5">
    <location>
        <position position="371"/>
    </location>
</feature>
<organism evidence="5 6">
    <name type="scientific">Acromyrmex insinuator</name>
    <dbReference type="NCBI Taxonomy" id="230686"/>
    <lineage>
        <taxon>Eukaryota</taxon>
        <taxon>Metazoa</taxon>
        <taxon>Ecdysozoa</taxon>
        <taxon>Arthropoda</taxon>
        <taxon>Hexapoda</taxon>
        <taxon>Insecta</taxon>
        <taxon>Pterygota</taxon>
        <taxon>Neoptera</taxon>
        <taxon>Endopterygota</taxon>
        <taxon>Hymenoptera</taxon>
        <taxon>Apocrita</taxon>
        <taxon>Aculeata</taxon>
        <taxon>Formicoidea</taxon>
        <taxon>Formicidae</taxon>
        <taxon>Myrmicinae</taxon>
        <taxon>Acromyrmex</taxon>
    </lineage>
</organism>
<dbReference type="Proteomes" id="UP000667349">
    <property type="component" value="Unassembled WGS sequence"/>
</dbReference>
<dbReference type="EMBL" id="JAANHZ010000306">
    <property type="protein sequence ID" value="KAG5312729.1"/>
    <property type="molecule type" value="Genomic_DNA"/>
</dbReference>
<keyword evidence="6" id="KW-1185">Reference proteome</keyword>
<comment type="caution">
    <text evidence="5">The sequence shown here is derived from an EMBL/GenBank/DDBJ whole genome shotgun (WGS) entry which is preliminary data.</text>
</comment>
<sequence>MAARGIHSLRFNQDQGCFTCCMESGLRIYNVDPLVEKTHFDNDLMGSISMAEMLWRTNVIAVVGGGNRAKFADNTVLIYDDLLKKFVMEVTFTSIIKAVRLRRDKYGILLFSHCKFLYIKHLLYRKIFLCHRMIVALQREIHVFSFPTPVRRLLTLETRDNPMGLVEIATFVTAQRQLLAFPGHKLGSVQLVDLGATEAGSSSAPVTLSAHQGALACLAVNGNGTMIATASVQGTLIRVWDSVRRSLLVELRRGADPATLYCITFSRDSEFLCVSSDKGTVHIFALKNTSLNRRSTFSNMGFLGNYVESQWALATFTVPPECACVCAFGTHNSVIAVCMDGTFHKYVFTAEGNCNRQAFDVFLDVCDDDDF</sequence>
<dbReference type="InterPro" id="IPR001680">
    <property type="entry name" value="WD40_rpt"/>
</dbReference>
<dbReference type="InterPro" id="IPR048720">
    <property type="entry name" value="PROPPIN"/>
</dbReference>
<dbReference type="Gene3D" id="2.130.10.10">
    <property type="entry name" value="YVTN repeat-like/Quinoprotein amine dehydrogenase"/>
    <property type="match status" value="1"/>
</dbReference>
<comment type="similarity">
    <text evidence="4">Belongs to the WD repeat PROPPIN family.</text>
</comment>
<dbReference type="GO" id="GO:0005737">
    <property type="term" value="C:cytoplasm"/>
    <property type="evidence" value="ECO:0007669"/>
    <property type="project" value="UniProtKB-ARBA"/>
</dbReference>
<gene>
    <name evidence="5" type="primary">Wdr45</name>
    <name evidence="5" type="ORF">G6Z75_0008762</name>
</gene>
<keyword evidence="2" id="KW-0677">Repeat</keyword>
<protein>
    <submittedName>
        <fullName evidence="5">WIPI4 protein</fullName>
    </submittedName>
</protein>
<dbReference type="InterPro" id="IPR015943">
    <property type="entry name" value="WD40/YVTN_repeat-like_dom_sf"/>
</dbReference>
<evidence type="ECO:0000313" key="5">
    <source>
        <dbReference type="EMBL" id="KAG5312729.1"/>
    </source>
</evidence>
<dbReference type="GO" id="GO:0006914">
    <property type="term" value="P:autophagy"/>
    <property type="evidence" value="ECO:0007669"/>
    <property type="project" value="UniProtKB-KW"/>
</dbReference>
<dbReference type="InterPro" id="IPR036322">
    <property type="entry name" value="WD40_repeat_dom_sf"/>
</dbReference>
<dbReference type="Pfam" id="PF21032">
    <property type="entry name" value="PROPPIN"/>
    <property type="match status" value="1"/>
</dbReference>
<keyword evidence="3" id="KW-0072">Autophagy</keyword>
<dbReference type="PANTHER" id="PTHR11227">
    <property type="entry name" value="WD-REPEAT PROTEIN INTERACTING WITH PHOSPHOINOSIDES WIPI -RELATED"/>
    <property type="match status" value="1"/>
</dbReference>
<evidence type="ECO:0000256" key="1">
    <source>
        <dbReference type="ARBA" id="ARBA00022574"/>
    </source>
</evidence>
<accession>A0A836F5M3</accession>
<evidence type="ECO:0000256" key="3">
    <source>
        <dbReference type="ARBA" id="ARBA00023006"/>
    </source>
</evidence>
<name>A0A836F5M3_9HYME</name>
<dbReference type="AlphaFoldDB" id="A0A836F5M3"/>
<evidence type="ECO:0000256" key="2">
    <source>
        <dbReference type="ARBA" id="ARBA00022737"/>
    </source>
</evidence>
<dbReference type="SUPFAM" id="SSF50978">
    <property type="entry name" value="WD40 repeat-like"/>
    <property type="match status" value="1"/>
</dbReference>
<feature type="non-terminal residue" evidence="5">
    <location>
        <position position="1"/>
    </location>
</feature>
<evidence type="ECO:0000313" key="6">
    <source>
        <dbReference type="Proteomes" id="UP000667349"/>
    </source>
</evidence>
<evidence type="ECO:0000256" key="4">
    <source>
        <dbReference type="ARBA" id="ARBA00025740"/>
    </source>
</evidence>